<keyword evidence="5" id="KW-0378">Hydrolase</keyword>
<proteinExistence type="predicted"/>
<dbReference type="InterPro" id="IPR022812">
    <property type="entry name" value="Dynamin"/>
</dbReference>
<dbReference type="CDD" id="cd08771">
    <property type="entry name" value="DLP_1"/>
    <property type="match status" value="1"/>
</dbReference>
<name>A0A7C8M5W8_9PLEO</name>
<evidence type="ECO:0000259" key="3">
    <source>
        <dbReference type="PROSITE" id="PS51388"/>
    </source>
</evidence>
<dbReference type="FunFam" id="3.40.50.300:FF:001425">
    <property type="entry name" value="Dynamin GTPase, putative"/>
    <property type="match status" value="1"/>
</dbReference>
<dbReference type="PROSITE" id="PS51718">
    <property type="entry name" value="G_DYNAMIN_2"/>
    <property type="match status" value="1"/>
</dbReference>
<dbReference type="InterPro" id="IPR030381">
    <property type="entry name" value="G_DYNAMIN_dom"/>
</dbReference>
<gene>
    <name evidence="5" type="ORF">BDV95DRAFT_498137</name>
</gene>
<evidence type="ECO:0000259" key="4">
    <source>
        <dbReference type="PROSITE" id="PS51718"/>
    </source>
</evidence>
<dbReference type="Pfam" id="PF01031">
    <property type="entry name" value="Dynamin_M"/>
    <property type="match status" value="1"/>
</dbReference>
<dbReference type="GO" id="GO:0016020">
    <property type="term" value="C:membrane"/>
    <property type="evidence" value="ECO:0007669"/>
    <property type="project" value="TreeGrafter"/>
</dbReference>
<feature type="domain" description="Dynamin-type G" evidence="4">
    <location>
        <begin position="38"/>
        <end position="326"/>
    </location>
</feature>
<protein>
    <submittedName>
        <fullName evidence="5">P-loop containing nucleoside triphosphate hydrolase protein</fullName>
    </submittedName>
</protein>
<dbReference type="GO" id="GO:0005874">
    <property type="term" value="C:microtubule"/>
    <property type="evidence" value="ECO:0007669"/>
    <property type="project" value="TreeGrafter"/>
</dbReference>
<feature type="domain" description="GED" evidence="3">
    <location>
        <begin position="609"/>
        <end position="700"/>
    </location>
</feature>
<accession>A0A7C8M5W8</accession>
<dbReference type="GO" id="GO:0016559">
    <property type="term" value="P:peroxisome fission"/>
    <property type="evidence" value="ECO:0007669"/>
    <property type="project" value="TreeGrafter"/>
</dbReference>
<dbReference type="SUPFAM" id="SSF52540">
    <property type="entry name" value="P-loop containing nucleoside triphosphate hydrolases"/>
    <property type="match status" value="1"/>
</dbReference>
<dbReference type="GO" id="GO:0005739">
    <property type="term" value="C:mitochondrion"/>
    <property type="evidence" value="ECO:0007669"/>
    <property type="project" value="TreeGrafter"/>
</dbReference>
<dbReference type="AlphaFoldDB" id="A0A7C8M5W8"/>
<dbReference type="GO" id="GO:0006897">
    <property type="term" value="P:endocytosis"/>
    <property type="evidence" value="ECO:0007669"/>
    <property type="project" value="TreeGrafter"/>
</dbReference>
<evidence type="ECO:0000256" key="2">
    <source>
        <dbReference type="ARBA" id="ARBA00023134"/>
    </source>
</evidence>
<dbReference type="OrthoDB" id="415706at2759"/>
<organism evidence="5 6">
    <name type="scientific">Massariosphaeria phaeospora</name>
    <dbReference type="NCBI Taxonomy" id="100035"/>
    <lineage>
        <taxon>Eukaryota</taxon>
        <taxon>Fungi</taxon>
        <taxon>Dikarya</taxon>
        <taxon>Ascomycota</taxon>
        <taxon>Pezizomycotina</taxon>
        <taxon>Dothideomycetes</taxon>
        <taxon>Pleosporomycetidae</taxon>
        <taxon>Pleosporales</taxon>
        <taxon>Pleosporales incertae sedis</taxon>
        <taxon>Massariosphaeria</taxon>
    </lineage>
</organism>
<dbReference type="PANTHER" id="PTHR11566:SF149">
    <property type="entry name" value="GTPASE, PUTATIVE (AFU_ORTHOLOGUE AFUA_6G11890)-RELATED"/>
    <property type="match status" value="1"/>
</dbReference>
<keyword evidence="6" id="KW-1185">Reference proteome</keyword>
<dbReference type="Pfam" id="PF02212">
    <property type="entry name" value="GED"/>
    <property type="match status" value="1"/>
</dbReference>
<evidence type="ECO:0000313" key="5">
    <source>
        <dbReference type="EMBL" id="KAF2869556.1"/>
    </source>
</evidence>
<dbReference type="GO" id="GO:0005525">
    <property type="term" value="F:GTP binding"/>
    <property type="evidence" value="ECO:0007669"/>
    <property type="project" value="InterPro"/>
</dbReference>
<dbReference type="GO" id="GO:0048312">
    <property type="term" value="P:intracellular distribution of mitochondria"/>
    <property type="evidence" value="ECO:0007669"/>
    <property type="project" value="TreeGrafter"/>
</dbReference>
<dbReference type="InterPro" id="IPR027417">
    <property type="entry name" value="P-loop_NTPase"/>
</dbReference>
<dbReference type="InterPro" id="IPR045063">
    <property type="entry name" value="Dynamin_N"/>
</dbReference>
<comment type="caution">
    <text evidence="5">The sequence shown here is derived from an EMBL/GenBank/DDBJ whole genome shotgun (WGS) entry which is preliminary data.</text>
</comment>
<keyword evidence="2" id="KW-0342">GTP-binding</keyword>
<dbReference type="Proteomes" id="UP000481861">
    <property type="component" value="Unassembled WGS sequence"/>
</dbReference>
<dbReference type="GO" id="GO:0003924">
    <property type="term" value="F:GTPase activity"/>
    <property type="evidence" value="ECO:0007669"/>
    <property type="project" value="InterPro"/>
</dbReference>
<dbReference type="PRINTS" id="PR00195">
    <property type="entry name" value="DYNAMIN"/>
</dbReference>
<reference evidence="5 6" key="1">
    <citation type="submission" date="2020-01" db="EMBL/GenBank/DDBJ databases">
        <authorList>
            <consortium name="DOE Joint Genome Institute"/>
            <person name="Haridas S."/>
            <person name="Albert R."/>
            <person name="Binder M."/>
            <person name="Bloem J."/>
            <person name="Labutti K."/>
            <person name="Salamov A."/>
            <person name="Andreopoulos B."/>
            <person name="Baker S.E."/>
            <person name="Barry K."/>
            <person name="Bills G."/>
            <person name="Bluhm B.H."/>
            <person name="Cannon C."/>
            <person name="Castanera R."/>
            <person name="Culley D.E."/>
            <person name="Daum C."/>
            <person name="Ezra D."/>
            <person name="Gonzalez J.B."/>
            <person name="Henrissat B."/>
            <person name="Kuo A."/>
            <person name="Liang C."/>
            <person name="Lipzen A."/>
            <person name="Lutzoni F."/>
            <person name="Magnuson J."/>
            <person name="Mondo S."/>
            <person name="Nolan M."/>
            <person name="Ohm R."/>
            <person name="Pangilinan J."/>
            <person name="Park H.-J.H."/>
            <person name="Ramirez L."/>
            <person name="Alfaro M."/>
            <person name="Sun H."/>
            <person name="Tritt A."/>
            <person name="Yoshinaga Y."/>
            <person name="Zwiers L.-H.L."/>
            <person name="Turgeon B.G."/>
            <person name="Goodwin S.B."/>
            <person name="Spatafora J.W."/>
            <person name="Crous P.W."/>
            <person name="Grigoriev I.V."/>
        </authorList>
    </citation>
    <scope>NUCLEOTIDE SEQUENCE [LARGE SCALE GENOMIC DNA]</scope>
    <source>
        <strain evidence="5 6">CBS 611.86</strain>
    </source>
</reference>
<evidence type="ECO:0000256" key="1">
    <source>
        <dbReference type="ARBA" id="ARBA00022741"/>
    </source>
</evidence>
<keyword evidence="1" id="KW-0547">Nucleotide-binding</keyword>
<dbReference type="Gene3D" id="3.40.50.300">
    <property type="entry name" value="P-loop containing nucleotide triphosphate hydrolases"/>
    <property type="match status" value="1"/>
</dbReference>
<dbReference type="InterPro" id="IPR001401">
    <property type="entry name" value="Dynamin_GTPase"/>
</dbReference>
<evidence type="ECO:0000313" key="6">
    <source>
        <dbReference type="Proteomes" id="UP000481861"/>
    </source>
</evidence>
<dbReference type="PROSITE" id="PS51388">
    <property type="entry name" value="GED"/>
    <property type="match status" value="1"/>
</dbReference>
<dbReference type="InterPro" id="IPR000375">
    <property type="entry name" value="Dynamin_stalk"/>
</dbReference>
<dbReference type="InterPro" id="IPR020850">
    <property type="entry name" value="GED_dom"/>
</dbReference>
<dbReference type="GO" id="GO:0000266">
    <property type="term" value="P:mitochondrial fission"/>
    <property type="evidence" value="ECO:0007669"/>
    <property type="project" value="TreeGrafter"/>
</dbReference>
<sequence>MASDFAEPDSLDQLQSPEQVALLDAVDKLRSQGMGHYDISLPQLIVCGDQSSGKSSVLEGLTRLRFPMKDGTCTTFATELVLRKHATVNIACTIIPHKDRTEVEQTGLARFKETFSSREEFSFPSLIDKAYDCMAFGNKPVRTRFFKDVLQIKYSGPDLPSLTIVDLPGIIQSTLGKEKSEDAERVQELVESYMRDKKSIILAVVSAKSDPQNQKVFDYIKTHDQPAVRTLGIITKPDTLEQGSPSEDLYIQVARNQKQRLSLGWHMVMNRSFGSRETTDDRRDEAEREFFATGIWSSLSRADVGISTLRTKLSRILLDHIRRELPSLVETLQKATAATEARLHELGNPRNEAQQQRSFLMEKAQQFQVLTGDALRGTYKSAFFKSPSSDEYKDARLRTRIHNLNIAFSHVMYNGGHKWQIMDINPNLGGPRAVSSETTSGGLDGHVPIRIPRSKFLKEQVGPQVRESRQSGLPSLVNTWVIGEVFRDQSTPWEAIAQRHLDWVFDAVMSYVELALEKLVDPQTYGLLLVELIEPELERRKVLLDAKLAELLVPFQQLEPITYDPSFISDIKEIRSRRHQMIQNEQGQAIPPVESDAHLLTEFVDDFTNSEILDLVQTYYKKAISVFISNVTVLAIENCLVTDIARIFDPNLILNMEEEQLQSIASEPEYIRTERVALQQKLEDLKSGKRILDIQARRSAKGKRCS</sequence>
<dbReference type="EMBL" id="JAADJZ010000016">
    <property type="protein sequence ID" value="KAF2869556.1"/>
    <property type="molecule type" value="Genomic_DNA"/>
</dbReference>
<dbReference type="Pfam" id="PF00350">
    <property type="entry name" value="Dynamin_N"/>
    <property type="match status" value="1"/>
</dbReference>
<dbReference type="GO" id="GO:0008017">
    <property type="term" value="F:microtubule binding"/>
    <property type="evidence" value="ECO:0007669"/>
    <property type="project" value="TreeGrafter"/>
</dbReference>
<dbReference type="InterPro" id="IPR003130">
    <property type="entry name" value="GED"/>
</dbReference>
<dbReference type="SMART" id="SM00053">
    <property type="entry name" value="DYNc"/>
    <property type="match status" value="1"/>
</dbReference>
<dbReference type="PANTHER" id="PTHR11566">
    <property type="entry name" value="DYNAMIN"/>
    <property type="match status" value="1"/>
</dbReference>